<dbReference type="CDD" id="cd00093">
    <property type="entry name" value="HTH_XRE"/>
    <property type="match status" value="1"/>
</dbReference>
<evidence type="ECO:0000259" key="2">
    <source>
        <dbReference type="PROSITE" id="PS50943"/>
    </source>
</evidence>
<dbReference type="AlphaFoldDB" id="A0A9D1H638"/>
<reference evidence="3" key="1">
    <citation type="submission" date="2020-10" db="EMBL/GenBank/DDBJ databases">
        <authorList>
            <person name="Gilroy R."/>
        </authorList>
    </citation>
    <scope>NUCLEOTIDE SEQUENCE</scope>
    <source>
        <strain evidence="3">ChiBcec7-5410</strain>
    </source>
</reference>
<dbReference type="InterPro" id="IPR001387">
    <property type="entry name" value="Cro/C1-type_HTH"/>
</dbReference>
<sequence>MGFGKNLQYLRKMHNGMTQEALAEKMGVTRQTVSRWELDTAYPEMEKAVELCTIFGCTLDNLFREDLSFCNQAYSNFRLETVQPFRYMQYPVISREPEKRCKSGYPQESRKIWRVGTRNYWVGLSLCFTTAAERFSYARIYGGMDSAGWYNTGFCR</sequence>
<dbReference type="PANTHER" id="PTHR46558:SF13">
    <property type="entry name" value="HTH-TYPE TRANSCRIPTIONAL REGULATOR IMMR"/>
    <property type="match status" value="1"/>
</dbReference>
<evidence type="ECO:0000313" key="3">
    <source>
        <dbReference type="EMBL" id="HIT94236.1"/>
    </source>
</evidence>
<dbReference type="PANTHER" id="PTHR46558">
    <property type="entry name" value="TRACRIPTIONAL REGULATORY PROTEIN-RELATED-RELATED"/>
    <property type="match status" value="1"/>
</dbReference>
<reference evidence="3" key="2">
    <citation type="journal article" date="2021" name="PeerJ">
        <title>Extensive microbial diversity within the chicken gut microbiome revealed by metagenomics and culture.</title>
        <authorList>
            <person name="Gilroy R."/>
            <person name="Ravi A."/>
            <person name="Getino M."/>
            <person name="Pursley I."/>
            <person name="Horton D.L."/>
            <person name="Alikhan N.F."/>
            <person name="Baker D."/>
            <person name="Gharbi K."/>
            <person name="Hall N."/>
            <person name="Watson M."/>
            <person name="Adriaenssens E.M."/>
            <person name="Foster-Nyarko E."/>
            <person name="Jarju S."/>
            <person name="Secka A."/>
            <person name="Antonio M."/>
            <person name="Oren A."/>
            <person name="Chaudhuri R.R."/>
            <person name="La Ragione R."/>
            <person name="Hildebrand F."/>
            <person name="Pallen M.J."/>
        </authorList>
    </citation>
    <scope>NUCLEOTIDE SEQUENCE</scope>
    <source>
        <strain evidence="3">ChiBcec7-5410</strain>
    </source>
</reference>
<accession>A0A9D1H638</accession>
<evidence type="ECO:0000313" key="4">
    <source>
        <dbReference type="Proteomes" id="UP000824160"/>
    </source>
</evidence>
<keyword evidence="1" id="KW-0238">DNA-binding</keyword>
<comment type="caution">
    <text evidence="3">The sequence shown here is derived from an EMBL/GenBank/DDBJ whole genome shotgun (WGS) entry which is preliminary data.</text>
</comment>
<dbReference type="Pfam" id="PF01381">
    <property type="entry name" value="HTH_3"/>
    <property type="match status" value="1"/>
</dbReference>
<dbReference type="Gene3D" id="1.10.260.40">
    <property type="entry name" value="lambda repressor-like DNA-binding domains"/>
    <property type="match status" value="1"/>
</dbReference>
<dbReference type="EMBL" id="DVLW01000096">
    <property type="protein sequence ID" value="HIT94236.1"/>
    <property type="molecule type" value="Genomic_DNA"/>
</dbReference>
<name>A0A9D1H638_9FIRM</name>
<evidence type="ECO:0000256" key="1">
    <source>
        <dbReference type="ARBA" id="ARBA00023125"/>
    </source>
</evidence>
<dbReference type="Proteomes" id="UP000824160">
    <property type="component" value="Unassembled WGS sequence"/>
</dbReference>
<organism evidence="3 4">
    <name type="scientific">Candidatus Faecivivens stercoripullorum</name>
    <dbReference type="NCBI Taxonomy" id="2840805"/>
    <lineage>
        <taxon>Bacteria</taxon>
        <taxon>Bacillati</taxon>
        <taxon>Bacillota</taxon>
        <taxon>Clostridia</taxon>
        <taxon>Eubacteriales</taxon>
        <taxon>Oscillospiraceae</taxon>
        <taxon>Oscillospiraceae incertae sedis</taxon>
        <taxon>Candidatus Faecivivens</taxon>
    </lineage>
</organism>
<protein>
    <submittedName>
        <fullName evidence="3">Helix-turn-helix transcriptional regulator</fullName>
    </submittedName>
</protein>
<dbReference type="InterPro" id="IPR010982">
    <property type="entry name" value="Lambda_DNA-bd_dom_sf"/>
</dbReference>
<feature type="domain" description="HTH cro/C1-type" evidence="2">
    <location>
        <begin position="7"/>
        <end position="62"/>
    </location>
</feature>
<dbReference type="GO" id="GO:0003677">
    <property type="term" value="F:DNA binding"/>
    <property type="evidence" value="ECO:0007669"/>
    <property type="project" value="UniProtKB-KW"/>
</dbReference>
<proteinExistence type="predicted"/>
<dbReference type="SUPFAM" id="SSF47413">
    <property type="entry name" value="lambda repressor-like DNA-binding domains"/>
    <property type="match status" value="1"/>
</dbReference>
<dbReference type="PROSITE" id="PS50943">
    <property type="entry name" value="HTH_CROC1"/>
    <property type="match status" value="1"/>
</dbReference>
<dbReference type="SMART" id="SM00530">
    <property type="entry name" value="HTH_XRE"/>
    <property type="match status" value="1"/>
</dbReference>
<gene>
    <name evidence="3" type="ORF">IAC43_03555</name>
</gene>